<keyword evidence="1" id="KW-0812">Transmembrane</keyword>
<evidence type="ECO:0000313" key="3">
    <source>
        <dbReference type="Proteomes" id="UP000824116"/>
    </source>
</evidence>
<proteinExistence type="predicted"/>
<comment type="caution">
    <text evidence="2">The sequence shown here is derived from an EMBL/GenBank/DDBJ whole genome shotgun (WGS) entry which is preliminary data.</text>
</comment>
<dbReference type="AlphaFoldDB" id="A0A9D2K1Z3"/>
<feature type="transmembrane region" description="Helical" evidence="1">
    <location>
        <begin position="150"/>
        <end position="167"/>
    </location>
</feature>
<feature type="transmembrane region" description="Helical" evidence="1">
    <location>
        <begin position="12"/>
        <end position="29"/>
    </location>
</feature>
<dbReference type="Proteomes" id="UP000824116">
    <property type="component" value="Unassembled WGS sequence"/>
</dbReference>
<name>A0A9D2K1Z3_9FIRM</name>
<evidence type="ECO:0000256" key="1">
    <source>
        <dbReference type="SAM" id="Phobius"/>
    </source>
</evidence>
<accession>A0A9D2K1Z3</accession>
<protein>
    <submittedName>
        <fullName evidence="2">Stage II sporulation protein M</fullName>
    </submittedName>
</protein>
<keyword evidence="1" id="KW-0472">Membrane</keyword>
<dbReference type="EMBL" id="DXAY01000066">
    <property type="protein sequence ID" value="HIZ74169.1"/>
    <property type="molecule type" value="Genomic_DNA"/>
</dbReference>
<reference evidence="2" key="1">
    <citation type="journal article" date="2021" name="PeerJ">
        <title>Extensive microbial diversity within the chicken gut microbiome revealed by metagenomics and culture.</title>
        <authorList>
            <person name="Gilroy R."/>
            <person name="Ravi A."/>
            <person name="Getino M."/>
            <person name="Pursley I."/>
            <person name="Horton D.L."/>
            <person name="Alikhan N.F."/>
            <person name="Baker D."/>
            <person name="Gharbi K."/>
            <person name="Hall N."/>
            <person name="Watson M."/>
            <person name="Adriaenssens E.M."/>
            <person name="Foster-Nyarko E."/>
            <person name="Jarju S."/>
            <person name="Secka A."/>
            <person name="Antonio M."/>
            <person name="Oren A."/>
            <person name="Chaudhuri R.R."/>
            <person name="La Ragione R."/>
            <person name="Hildebrand F."/>
            <person name="Pallen M.J."/>
        </authorList>
    </citation>
    <scope>NUCLEOTIDE SEQUENCE</scope>
    <source>
        <strain evidence="2">CHK196-3914</strain>
    </source>
</reference>
<feature type="transmembrane region" description="Helical" evidence="1">
    <location>
        <begin position="84"/>
        <end position="105"/>
    </location>
</feature>
<keyword evidence="1" id="KW-1133">Transmembrane helix</keyword>
<reference evidence="2" key="2">
    <citation type="submission" date="2021-04" db="EMBL/GenBank/DDBJ databases">
        <authorList>
            <person name="Gilroy R."/>
        </authorList>
    </citation>
    <scope>NUCLEOTIDE SEQUENCE</scope>
    <source>
        <strain evidence="2">CHK196-3914</strain>
    </source>
</reference>
<gene>
    <name evidence="2" type="ORF">H9723_02845</name>
</gene>
<feature type="transmembrane region" description="Helical" evidence="1">
    <location>
        <begin position="111"/>
        <end position="138"/>
    </location>
</feature>
<sequence>MKILHTRKHLLVFFMPGFLLGTAYVNLLAKKYVAEPGIFSDYFLSQFQTIEINVGEYIWYLLRLRLLPLAMLAFFSFTRLRKAAAVLFLIWAGISGGILISLAVLSLGLKGSFLCLAGIFPQFLCYVPAYLILIWHCCLYPQNRWNRQKTAFVSAAMLIGLILEIYVNPSVVRAFLSTM</sequence>
<organism evidence="2 3">
    <name type="scientific">Candidatus Mediterraneibacter stercoravium</name>
    <dbReference type="NCBI Taxonomy" id="2838685"/>
    <lineage>
        <taxon>Bacteria</taxon>
        <taxon>Bacillati</taxon>
        <taxon>Bacillota</taxon>
        <taxon>Clostridia</taxon>
        <taxon>Lachnospirales</taxon>
        <taxon>Lachnospiraceae</taxon>
        <taxon>Mediterraneibacter</taxon>
    </lineage>
</organism>
<evidence type="ECO:0000313" key="2">
    <source>
        <dbReference type="EMBL" id="HIZ74169.1"/>
    </source>
</evidence>